<name>A0A0F3GYT5_9BACT</name>
<reference evidence="1 2" key="1">
    <citation type="submission" date="2015-02" db="EMBL/GenBank/DDBJ databases">
        <title>Single-cell genomics of uncultivated deep-branching MTB reveals a conserved set of magnetosome genes.</title>
        <authorList>
            <person name="Kolinko S."/>
            <person name="Richter M."/>
            <person name="Glockner F.O."/>
            <person name="Brachmann A."/>
            <person name="Schuler D."/>
        </authorList>
    </citation>
    <scope>NUCLEOTIDE SEQUENCE [LARGE SCALE GENOMIC DNA]</scope>
    <source>
        <strain evidence="1">TM-1</strain>
    </source>
</reference>
<dbReference type="Proteomes" id="UP000033423">
    <property type="component" value="Unassembled WGS sequence"/>
</dbReference>
<accession>A0A0F3GYT5</accession>
<protein>
    <submittedName>
        <fullName evidence="1">Uncharacterized protein</fullName>
    </submittedName>
</protein>
<proteinExistence type="predicted"/>
<evidence type="ECO:0000313" key="2">
    <source>
        <dbReference type="Proteomes" id="UP000033423"/>
    </source>
</evidence>
<organism evidence="1 2">
    <name type="scientific">Candidatus Magnetobacterium bavaricum</name>
    <dbReference type="NCBI Taxonomy" id="29290"/>
    <lineage>
        <taxon>Bacteria</taxon>
        <taxon>Pseudomonadati</taxon>
        <taxon>Nitrospirota</taxon>
        <taxon>Thermodesulfovibrionia</taxon>
        <taxon>Thermodesulfovibrionales</taxon>
        <taxon>Candidatus Magnetobacteriaceae</taxon>
        <taxon>Candidatus Magnetobacterium</taxon>
    </lineage>
</organism>
<gene>
    <name evidence="1" type="ORF">MBAV_000804</name>
</gene>
<sequence>MFKGNISLDEVKAYLLQQGIEYNPHIDVRNTYKKQYKNRPADFNKHLKLGTSRDPKLSFRIHFEYDAEDDVIVINHAGKHLPTTKS</sequence>
<dbReference type="EMBL" id="LACI01000367">
    <property type="protein sequence ID" value="KJU87002.1"/>
    <property type="molecule type" value="Genomic_DNA"/>
</dbReference>
<comment type="caution">
    <text evidence="1">The sequence shown here is derived from an EMBL/GenBank/DDBJ whole genome shotgun (WGS) entry which is preliminary data.</text>
</comment>
<dbReference type="AlphaFoldDB" id="A0A0F3GYT5"/>
<keyword evidence="2" id="KW-1185">Reference proteome</keyword>
<evidence type="ECO:0000313" key="1">
    <source>
        <dbReference type="EMBL" id="KJU87002.1"/>
    </source>
</evidence>